<keyword evidence="2" id="KW-1185">Reference proteome</keyword>
<comment type="caution">
    <text evidence="1">The sequence shown here is derived from an EMBL/GenBank/DDBJ whole genome shotgun (WGS) entry which is preliminary data.</text>
</comment>
<keyword evidence="1" id="KW-0808">Transferase</keyword>
<proteinExistence type="predicted"/>
<dbReference type="RefSeq" id="WP_107827378.1">
    <property type="nucleotide sequence ID" value="NZ_CP160205.1"/>
</dbReference>
<name>A0A2T5JCF9_9SPHI</name>
<gene>
    <name evidence="1" type="ORF">C8P68_102274</name>
</gene>
<dbReference type="Proteomes" id="UP000244168">
    <property type="component" value="Unassembled WGS sequence"/>
</dbReference>
<dbReference type="EMBL" id="QAOQ01000002">
    <property type="protein sequence ID" value="PTQ99450.1"/>
    <property type="molecule type" value="Genomic_DNA"/>
</dbReference>
<dbReference type="Gene3D" id="3.40.50.300">
    <property type="entry name" value="P-loop containing nucleotide triphosphate hydrolases"/>
    <property type="match status" value="1"/>
</dbReference>
<dbReference type="Pfam" id="PF13469">
    <property type="entry name" value="Sulfotransfer_3"/>
    <property type="match status" value="1"/>
</dbReference>
<evidence type="ECO:0000313" key="1">
    <source>
        <dbReference type="EMBL" id="PTQ99450.1"/>
    </source>
</evidence>
<protein>
    <submittedName>
        <fullName evidence="1">Sulfotransferase family protein</fullName>
    </submittedName>
</protein>
<accession>A0A2T5JCF9</accession>
<sequence length="317" mass="35978">MEDFSLKNWIPYGLKNQDGMLLCNWLNTGQEPFVKPFFDETISQIKSKRRVGSFTSSSSLSMMEDWSGNITGISPGALIFHTSRCGSTLIAQLLATANQHIVLPEVPFFDDLLRLPYRGQSFGNEEILNLLRAAISYYGQVRTGQEQRLFIKTDSWHMLFFDQLRALYPTVPFVLMYRHPAEIFRSLKKVPGLQSVPGLIEPAVFGFNPDEMYDLDTYIGMVLAKYFQQYLNIIAQDDNCLMVNYNEGPMPLINKIAAFTNTPLSSTDLAAMTARSQYHSKRPTEVFVESITGDVPACLEKAMELYLQVEEKRFATA</sequence>
<reference evidence="1 2" key="1">
    <citation type="submission" date="2018-04" db="EMBL/GenBank/DDBJ databases">
        <title>Genomic Encyclopedia of Archaeal and Bacterial Type Strains, Phase II (KMG-II): from individual species to whole genera.</title>
        <authorList>
            <person name="Goeker M."/>
        </authorList>
    </citation>
    <scope>NUCLEOTIDE SEQUENCE [LARGE SCALE GENOMIC DNA]</scope>
    <source>
        <strain evidence="1 2">DSM 26809</strain>
    </source>
</reference>
<dbReference type="InterPro" id="IPR027417">
    <property type="entry name" value="P-loop_NTPase"/>
</dbReference>
<dbReference type="GO" id="GO:0016740">
    <property type="term" value="F:transferase activity"/>
    <property type="evidence" value="ECO:0007669"/>
    <property type="project" value="UniProtKB-KW"/>
</dbReference>
<dbReference type="SUPFAM" id="SSF52540">
    <property type="entry name" value="P-loop containing nucleoside triphosphate hydrolases"/>
    <property type="match status" value="1"/>
</dbReference>
<dbReference type="OrthoDB" id="5380394at2"/>
<organism evidence="1 2">
    <name type="scientific">Mucilaginibacter yixingensis</name>
    <dbReference type="NCBI Taxonomy" id="1295612"/>
    <lineage>
        <taxon>Bacteria</taxon>
        <taxon>Pseudomonadati</taxon>
        <taxon>Bacteroidota</taxon>
        <taxon>Sphingobacteriia</taxon>
        <taxon>Sphingobacteriales</taxon>
        <taxon>Sphingobacteriaceae</taxon>
        <taxon>Mucilaginibacter</taxon>
    </lineage>
</organism>
<evidence type="ECO:0000313" key="2">
    <source>
        <dbReference type="Proteomes" id="UP000244168"/>
    </source>
</evidence>
<dbReference type="AlphaFoldDB" id="A0A2T5JCF9"/>